<accession>T0JZR5</accession>
<name>T0JZR5_9SPHN</name>
<keyword evidence="2" id="KW-1185">Reference proteome</keyword>
<dbReference type="GO" id="GO:0016853">
    <property type="term" value="F:isomerase activity"/>
    <property type="evidence" value="ECO:0007669"/>
    <property type="project" value="InterPro"/>
</dbReference>
<dbReference type="PATRIC" id="fig|1346791.3.peg.4526"/>
<dbReference type="AlphaFoldDB" id="T0JZR5"/>
<dbReference type="eggNOG" id="COG2017">
    <property type="taxonomic scope" value="Bacteria"/>
</dbReference>
<evidence type="ECO:0000313" key="2">
    <source>
        <dbReference type="Proteomes" id="UP000015523"/>
    </source>
</evidence>
<evidence type="ECO:0000313" key="1">
    <source>
        <dbReference type="EMBL" id="EQB29734.1"/>
    </source>
</evidence>
<dbReference type="InterPro" id="IPR014718">
    <property type="entry name" value="GH-type_carb-bd"/>
</dbReference>
<dbReference type="OrthoDB" id="9795355at2"/>
<evidence type="ECO:0008006" key="3">
    <source>
        <dbReference type="Google" id="ProtNLM"/>
    </source>
</evidence>
<protein>
    <recommendedName>
        <fullName evidence="3">Aldose 1-epimerase</fullName>
    </recommendedName>
</protein>
<organism evidence="1 2">
    <name type="scientific">Sphingobium ummariense RL-3</name>
    <dbReference type="NCBI Taxonomy" id="1346791"/>
    <lineage>
        <taxon>Bacteria</taxon>
        <taxon>Pseudomonadati</taxon>
        <taxon>Pseudomonadota</taxon>
        <taxon>Alphaproteobacteria</taxon>
        <taxon>Sphingomonadales</taxon>
        <taxon>Sphingomonadaceae</taxon>
        <taxon>Sphingobium</taxon>
    </lineage>
</organism>
<dbReference type="InterPro" id="IPR008183">
    <property type="entry name" value="Aldose_1/G6P_1-epimerase"/>
</dbReference>
<dbReference type="GO" id="GO:0030246">
    <property type="term" value="F:carbohydrate binding"/>
    <property type="evidence" value="ECO:0007669"/>
    <property type="project" value="InterPro"/>
</dbReference>
<dbReference type="EMBL" id="AUWY01000136">
    <property type="protein sequence ID" value="EQB29734.1"/>
    <property type="molecule type" value="Genomic_DNA"/>
</dbReference>
<dbReference type="Gene3D" id="2.70.98.10">
    <property type="match status" value="1"/>
</dbReference>
<reference evidence="1 2" key="1">
    <citation type="journal article" date="2013" name="Genome Announc.">
        <title>Draft Genome Sequence of Sphingobium ummariense Strain RL-3, a Hexachlorocyclohexane-Degrading Bacterium.</title>
        <authorList>
            <person name="Kohli P."/>
            <person name="Dua A."/>
            <person name="Sangwan N."/>
            <person name="Oldach P."/>
            <person name="Khurana J.P."/>
            <person name="Lal R."/>
        </authorList>
    </citation>
    <scope>NUCLEOTIDE SEQUENCE [LARGE SCALE GENOMIC DNA]</scope>
    <source>
        <strain evidence="1 2">RL-3</strain>
    </source>
</reference>
<gene>
    <name evidence="1" type="ORF">M529_23435</name>
</gene>
<dbReference type="InterPro" id="IPR011013">
    <property type="entry name" value="Gal_mutarotase_sf_dom"/>
</dbReference>
<sequence>MASALFAHVEPAGASEREARCLDDRLSASLIRLNPAGSRLTAVIAPTLGGQLVGLQVERGGLTRELLYRGMDFCPSPGFAGKAMVMWPATGRSFADDPAAGSSDPAGWWWQGRRWPMPIHGFAKEETWVLVSAPEKSDRASATIAMRDTPQTRALFPFSFRLFITYALRGNRLSVIHRVTNRSKEAMPFSIGNHITFALPLAGEGRASETRVSADGWQRLQLDSLGRPAGRVTSPPLLAMPLSVLGTERALPLLWSGFRRQPSVTLIQPDVGLIVVTQQSSRPKSDRIVAFNLWGNVDKGFFSPEPWYGRQNALADRGVVRLPPNQGFTWVFTADIRL</sequence>
<dbReference type="Pfam" id="PF01263">
    <property type="entry name" value="Aldose_epim"/>
    <property type="match status" value="1"/>
</dbReference>
<dbReference type="SUPFAM" id="SSF74650">
    <property type="entry name" value="Galactose mutarotase-like"/>
    <property type="match status" value="1"/>
</dbReference>
<dbReference type="Proteomes" id="UP000015523">
    <property type="component" value="Unassembled WGS sequence"/>
</dbReference>
<proteinExistence type="predicted"/>
<dbReference type="RefSeq" id="WP_021320131.1">
    <property type="nucleotide sequence ID" value="NZ_AUWY01000136.1"/>
</dbReference>
<comment type="caution">
    <text evidence="1">The sequence shown here is derived from an EMBL/GenBank/DDBJ whole genome shotgun (WGS) entry which is preliminary data.</text>
</comment>
<dbReference type="STRING" id="1346791.M529_23435"/>
<dbReference type="GO" id="GO:0005975">
    <property type="term" value="P:carbohydrate metabolic process"/>
    <property type="evidence" value="ECO:0007669"/>
    <property type="project" value="InterPro"/>
</dbReference>